<dbReference type="EnsemblPlants" id="Ma03_t24500.1">
    <property type="protein sequence ID" value="Ma03_p24500.1"/>
    <property type="gene ID" value="Ma03_g24500"/>
</dbReference>
<evidence type="ECO:0000313" key="1">
    <source>
        <dbReference type="EnsemblPlants" id="Ma03_p24500.1"/>
    </source>
</evidence>
<sequence>MTTGVLRRVIPPLLPVARFLPFVRSFEIPNGSNWVSVSPLFSSNIWPTWKAYNILLVDCIILNGGENTDYVQMCEPDLCSYAIMLSAYEIAADMAGAQEDAFQRC</sequence>
<protein>
    <submittedName>
        <fullName evidence="1">Uncharacterized protein</fullName>
    </submittedName>
</protein>
<accession>A0A804IFS8</accession>
<dbReference type="AlphaFoldDB" id="A0A804IFS8"/>
<proteinExistence type="predicted"/>
<reference evidence="1" key="1">
    <citation type="submission" date="2021-05" db="UniProtKB">
        <authorList>
            <consortium name="EnsemblPlants"/>
        </authorList>
    </citation>
    <scope>IDENTIFICATION</scope>
    <source>
        <strain evidence="1">subsp. malaccensis</strain>
    </source>
</reference>
<evidence type="ECO:0000313" key="2">
    <source>
        <dbReference type="Proteomes" id="UP000012960"/>
    </source>
</evidence>
<name>A0A804IFS8_MUSAM</name>
<dbReference type="Proteomes" id="UP000012960">
    <property type="component" value="Unplaced"/>
</dbReference>
<organism evidence="1 2">
    <name type="scientific">Musa acuminata subsp. malaccensis</name>
    <name type="common">Wild banana</name>
    <name type="synonym">Musa malaccensis</name>
    <dbReference type="NCBI Taxonomy" id="214687"/>
    <lineage>
        <taxon>Eukaryota</taxon>
        <taxon>Viridiplantae</taxon>
        <taxon>Streptophyta</taxon>
        <taxon>Embryophyta</taxon>
        <taxon>Tracheophyta</taxon>
        <taxon>Spermatophyta</taxon>
        <taxon>Magnoliopsida</taxon>
        <taxon>Liliopsida</taxon>
        <taxon>Zingiberales</taxon>
        <taxon>Musaceae</taxon>
        <taxon>Musa</taxon>
    </lineage>
</organism>
<dbReference type="Gramene" id="Ma03_t24500.1">
    <property type="protein sequence ID" value="Ma03_p24500.1"/>
    <property type="gene ID" value="Ma03_g24500"/>
</dbReference>
<dbReference type="InParanoid" id="A0A804IFS8"/>
<keyword evidence="2" id="KW-1185">Reference proteome</keyword>